<accession>A0A8S9YI23</accession>
<organism evidence="2 3">
    <name type="scientific">Paragonimus skrjabini miyazakii</name>
    <dbReference type="NCBI Taxonomy" id="59628"/>
    <lineage>
        <taxon>Eukaryota</taxon>
        <taxon>Metazoa</taxon>
        <taxon>Spiralia</taxon>
        <taxon>Lophotrochozoa</taxon>
        <taxon>Platyhelminthes</taxon>
        <taxon>Trematoda</taxon>
        <taxon>Digenea</taxon>
        <taxon>Plagiorchiida</taxon>
        <taxon>Troglotremata</taxon>
        <taxon>Troglotrematidae</taxon>
        <taxon>Paragonimus</taxon>
    </lineage>
</organism>
<proteinExistence type="predicted"/>
<evidence type="ECO:0000313" key="3">
    <source>
        <dbReference type="Proteomes" id="UP000822476"/>
    </source>
</evidence>
<reference evidence="2" key="1">
    <citation type="submission" date="2019-07" db="EMBL/GenBank/DDBJ databases">
        <title>Annotation for the trematode Paragonimus miyazaki's.</title>
        <authorList>
            <person name="Choi Y.-J."/>
        </authorList>
    </citation>
    <scope>NUCLEOTIDE SEQUENCE</scope>
    <source>
        <strain evidence="2">Japan</strain>
    </source>
</reference>
<dbReference type="Proteomes" id="UP000822476">
    <property type="component" value="Unassembled WGS sequence"/>
</dbReference>
<dbReference type="EMBL" id="JTDE01005117">
    <property type="protein sequence ID" value="KAF7251364.1"/>
    <property type="molecule type" value="Genomic_DNA"/>
</dbReference>
<comment type="caution">
    <text evidence="2">The sequence shown here is derived from an EMBL/GenBank/DDBJ whole genome shotgun (WGS) entry which is preliminary data.</text>
</comment>
<feature type="compositionally biased region" description="Low complexity" evidence="1">
    <location>
        <begin position="1"/>
        <end position="20"/>
    </location>
</feature>
<sequence length="79" mass="8411">MEEASGTARANAAAANATGSSLDNTFGAMAISVAESKLTYDVSGNYGRSSNCVYCQRFGSAAQRCNHNPPLRFPRSRIY</sequence>
<gene>
    <name evidence="2" type="ORF">EG68_11561</name>
</gene>
<evidence type="ECO:0000313" key="2">
    <source>
        <dbReference type="EMBL" id="KAF7251364.1"/>
    </source>
</evidence>
<keyword evidence="3" id="KW-1185">Reference proteome</keyword>
<dbReference type="AlphaFoldDB" id="A0A8S9YI23"/>
<feature type="region of interest" description="Disordered" evidence="1">
    <location>
        <begin position="1"/>
        <end position="22"/>
    </location>
</feature>
<evidence type="ECO:0000256" key="1">
    <source>
        <dbReference type="SAM" id="MobiDB-lite"/>
    </source>
</evidence>
<dbReference type="OrthoDB" id="6305614at2759"/>
<name>A0A8S9YI23_9TREM</name>
<protein>
    <submittedName>
        <fullName evidence="2">Uncharacterized protein</fullName>
    </submittedName>
</protein>